<accession>A0A090ZPI4</accession>
<dbReference type="GeneID" id="77008305"/>
<sequence length="535" mass="62585">MSGGILRILIGSPIRQQPEILQRFLASLANLERTSYEAVFFFIDDNDDPASAELLQKFSSHHAGTIIKRMTSSSDYIRNDTTHYWNEHLVWKVAGYKNIFIQHAREQQFDGLFLVDSDILLHPHTIEQLLEAKVDIVSEVFWTRWQPEAEPQPQVWLQDEYTQWVQKRGEQLNDEQIAERYKSFIDMLRTPGFYEVGGLGACTLIGRRALDAGVNFRPIPNLSFWGEDRHFCIRAAALGLSLYADTHFPAYHIYRNSDLPGADDFLAHYEKPTPIPVRSEKNTKAAIPSASQPDGSGCADFLRRHLPLTLSMIVRNEAGRYLKQALQEHSAYIGQAVVIDDGSTDESVDVVMDTLQGLPVKLVRNSRSKFDNEVELRRQQWQETIRTDPTWILNLDADEWFERRFAEEIEGMLQQNETDVFCFRLYDFWNATHYREDAYWRSHLTYRPFLVRYRPSFTYRWKETPQHCGRFPANIFELPHRLSPLRVKHFGWAKEEDRHEKLHRYRELDPGGAYGWREQYDSILDPVPNLVEWTE</sequence>
<dbReference type="InterPro" id="IPR029044">
    <property type="entry name" value="Nucleotide-diphossugar_trans"/>
</dbReference>
<dbReference type="GO" id="GO:0016740">
    <property type="term" value="F:transferase activity"/>
    <property type="evidence" value="ECO:0007669"/>
    <property type="project" value="UniProtKB-KW"/>
</dbReference>
<dbReference type="EMBL" id="JMQA01000001">
    <property type="protein sequence ID" value="KFN12155.1"/>
    <property type="molecule type" value="Genomic_DNA"/>
</dbReference>
<evidence type="ECO:0000259" key="1">
    <source>
        <dbReference type="Pfam" id="PF00535"/>
    </source>
</evidence>
<dbReference type="CDD" id="cd00761">
    <property type="entry name" value="Glyco_tranf_GTA_type"/>
    <property type="match status" value="1"/>
</dbReference>
<feature type="domain" description="Glycosyltransferase 2-like" evidence="1">
    <location>
        <begin position="316"/>
        <end position="437"/>
    </location>
</feature>
<dbReference type="Pfam" id="PF00535">
    <property type="entry name" value="Glycos_transf_2"/>
    <property type="match status" value="1"/>
</dbReference>
<name>A0A090ZPI4_PAEMA</name>
<dbReference type="STRING" id="44252.DJ90_2069"/>
<dbReference type="HOGENOM" id="CLU_024575_0_0_9"/>
<dbReference type="OrthoDB" id="183314at2"/>
<proteinExistence type="predicted"/>
<keyword evidence="2" id="KW-0808">Transferase</keyword>
<dbReference type="RefSeq" id="WP_036624203.1">
    <property type="nucleotide sequence ID" value="NZ_JAKOBR010000102.1"/>
</dbReference>
<dbReference type="AlphaFoldDB" id="A0A090ZPI4"/>
<dbReference type="InterPro" id="IPR001173">
    <property type="entry name" value="Glyco_trans_2-like"/>
</dbReference>
<gene>
    <name evidence="2" type="ORF">DJ90_2069</name>
</gene>
<dbReference type="PATRIC" id="fig|44252.3.peg.262"/>
<comment type="caution">
    <text evidence="2">The sequence shown here is derived from an EMBL/GenBank/DDBJ whole genome shotgun (WGS) entry which is preliminary data.</text>
</comment>
<evidence type="ECO:0000313" key="2">
    <source>
        <dbReference type="EMBL" id="KFN12155.1"/>
    </source>
</evidence>
<protein>
    <submittedName>
        <fullName evidence="2">Glycosyl transferase 2 family protein</fullName>
    </submittedName>
</protein>
<organism evidence="2 3">
    <name type="scientific">Paenibacillus macerans</name>
    <name type="common">Bacillus macerans</name>
    <dbReference type="NCBI Taxonomy" id="44252"/>
    <lineage>
        <taxon>Bacteria</taxon>
        <taxon>Bacillati</taxon>
        <taxon>Bacillota</taxon>
        <taxon>Bacilli</taxon>
        <taxon>Bacillales</taxon>
        <taxon>Paenibacillaceae</taxon>
        <taxon>Paenibacillus</taxon>
    </lineage>
</organism>
<reference evidence="2 3" key="1">
    <citation type="submission" date="2014-04" db="EMBL/GenBank/DDBJ databases">
        <authorList>
            <person name="Bishop-Lilly K.A."/>
            <person name="Broomall S.M."/>
            <person name="Chain P.S."/>
            <person name="Chertkov O."/>
            <person name="Coyne S.R."/>
            <person name="Daligault H.E."/>
            <person name="Davenport K.W."/>
            <person name="Erkkila T."/>
            <person name="Frey K.G."/>
            <person name="Gibbons H.S."/>
            <person name="Gu W."/>
            <person name="Jaissle J."/>
            <person name="Johnson S.L."/>
            <person name="Koroleva G.I."/>
            <person name="Ladner J.T."/>
            <person name="Lo C.-C."/>
            <person name="Minogue T.D."/>
            <person name="Munk C."/>
            <person name="Palacios G.F."/>
            <person name="Redden C.L."/>
            <person name="Rosenzweig C.N."/>
            <person name="Scholz M.B."/>
            <person name="Teshima H."/>
            <person name="Xu Y."/>
        </authorList>
    </citation>
    <scope>NUCLEOTIDE SEQUENCE [LARGE SCALE GENOMIC DNA]</scope>
    <source>
        <strain evidence="2 3">8244</strain>
    </source>
</reference>
<evidence type="ECO:0000313" key="3">
    <source>
        <dbReference type="Proteomes" id="UP000029278"/>
    </source>
</evidence>
<dbReference type="Proteomes" id="UP000029278">
    <property type="component" value="Unassembled WGS sequence"/>
</dbReference>
<keyword evidence="3" id="KW-1185">Reference proteome</keyword>
<dbReference type="Gene3D" id="3.90.550.10">
    <property type="entry name" value="Spore Coat Polysaccharide Biosynthesis Protein SpsA, Chain A"/>
    <property type="match status" value="2"/>
</dbReference>
<dbReference type="SUPFAM" id="SSF53448">
    <property type="entry name" value="Nucleotide-diphospho-sugar transferases"/>
    <property type="match status" value="2"/>
</dbReference>